<dbReference type="PANTHER" id="PTHR21066">
    <property type="entry name" value="ODORANT-BINDING PROTEIN 59A-RELATED"/>
    <property type="match status" value="1"/>
</dbReference>
<gene>
    <name evidence="5" type="primary">LOC105363053</name>
</gene>
<organism evidence="4 5">
    <name type="scientific">Ceratosolen solmsi marchali</name>
    <dbReference type="NCBI Taxonomy" id="326594"/>
    <lineage>
        <taxon>Eukaryota</taxon>
        <taxon>Metazoa</taxon>
        <taxon>Ecdysozoa</taxon>
        <taxon>Arthropoda</taxon>
        <taxon>Hexapoda</taxon>
        <taxon>Insecta</taxon>
        <taxon>Pterygota</taxon>
        <taxon>Neoptera</taxon>
        <taxon>Endopterygota</taxon>
        <taxon>Hymenoptera</taxon>
        <taxon>Apocrita</taxon>
        <taxon>Proctotrupomorpha</taxon>
        <taxon>Chalcidoidea</taxon>
        <taxon>Agaonidae</taxon>
        <taxon>Agaoninae</taxon>
        <taxon>Ceratosolen</taxon>
    </lineage>
</organism>
<evidence type="ECO:0000313" key="4">
    <source>
        <dbReference type="Proteomes" id="UP000695007"/>
    </source>
</evidence>
<dbReference type="InterPro" id="IPR006170">
    <property type="entry name" value="PBP/GOBP"/>
</dbReference>
<dbReference type="CTD" id="37605"/>
<evidence type="ECO:0000256" key="3">
    <source>
        <dbReference type="ARBA" id="ARBA00022525"/>
    </source>
</evidence>
<name>A0AAJ6YIY6_9HYME</name>
<comment type="similarity">
    <text evidence="2">Belongs to the PBP/GOBP family.</text>
</comment>
<dbReference type="Pfam" id="PF01395">
    <property type="entry name" value="PBP_GOBP"/>
    <property type="match status" value="1"/>
</dbReference>
<dbReference type="GeneID" id="105363053"/>
<dbReference type="InterPro" id="IPR052295">
    <property type="entry name" value="Odorant-binding_protein"/>
</dbReference>
<evidence type="ECO:0000313" key="5">
    <source>
        <dbReference type="RefSeq" id="XP_011498926.1"/>
    </source>
</evidence>
<dbReference type="PANTHER" id="PTHR21066:SF9">
    <property type="entry name" value="ODORANT-BINDING PROTEIN 59A"/>
    <property type="match status" value="1"/>
</dbReference>
<evidence type="ECO:0000256" key="2">
    <source>
        <dbReference type="ARBA" id="ARBA00008098"/>
    </source>
</evidence>
<dbReference type="SUPFAM" id="SSF47565">
    <property type="entry name" value="Insect pheromone/odorant-binding proteins"/>
    <property type="match status" value="1"/>
</dbReference>
<dbReference type="KEGG" id="csol:105363053"/>
<protein>
    <submittedName>
        <fullName evidence="5">General odorant-binding protein 71</fullName>
    </submittedName>
</protein>
<accession>A0AAJ6YIY6</accession>
<reference evidence="5" key="1">
    <citation type="submission" date="2025-08" db="UniProtKB">
        <authorList>
            <consortium name="RefSeq"/>
        </authorList>
    </citation>
    <scope>IDENTIFICATION</scope>
</reference>
<keyword evidence="3" id="KW-0964">Secreted</keyword>
<dbReference type="InterPro" id="IPR036728">
    <property type="entry name" value="PBP_GOBP_sf"/>
</dbReference>
<dbReference type="Gene3D" id="1.10.238.20">
    <property type="entry name" value="Pheromone/general odorant binding protein domain"/>
    <property type="match status" value="1"/>
</dbReference>
<proteinExistence type="inferred from homology"/>
<dbReference type="GO" id="GO:0005549">
    <property type="term" value="F:odorant binding"/>
    <property type="evidence" value="ECO:0007669"/>
    <property type="project" value="InterPro"/>
</dbReference>
<dbReference type="AlphaFoldDB" id="A0AAJ6YIY6"/>
<dbReference type="RefSeq" id="XP_011498926.1">
    <property type="nucleotide sequence ID" value="XM_011500624.1"/>
</dbReference>
<comment type="subcellular location">
    <subcellularLocation>
        <location evidence="1">Secreted</location>
    </subcellularLocation>
</comment>
<sequence>MNNNKSSYNYNSRLYFNKRNIRNSQFYPRDFGHNYSNKYNNINNSNMNRNNNNSYYTRDNNHSNYKEQGCIIQCFFNELNIVDQNGFPERSAVIGVMTQNIHDPYLQDFIEESVVECYHYLSNFNREEKCQFSQNLLSCLAEKGSEKCEDWDDEYI</sequence>
<evidence type="ECO:0000256" key="1">
    <source>
        <dbReference type="ARBA" id="ARBA00004613"/>
    </source>
</evidence>
<keyword evidence="4" id="KW-1185">Reference proteome</keyword>
<dbReference type="GO" id="GO:0005576">
    <property type="term" value="C:extracellular region"/>
    <property type="evidence" value="ECO:0007669"/>
    <property type="project" value="UniProtKB-SubCell"/>
</dbReference>
<dbReference type="Proteomes" id="UP000695007">
    <property type="component" value="Unplaced"/>
</dbReference>